<proteinExistence type="predicted"/>
<name>A0A1D2ADA1_AUXPR</name>
<dbReference type="InterPro" id="IPR016181">
    <property type="entry name" value="Acyl_CoA_acyltransferase"/>
</dbReference>
<feature type="region of interest" description="Disordered" evidence="1">
    <location>
        <begin position="1"/>
        <end position="24"/>
    </location>
</feature>
<evidence type="ECO:0008006" key="3">
    <source>
        <dbReference type="Google" id="ProtNLM"/>
    </source>
</evidence>
<dbReference type="PANTHER" id="PTHR47017">
    <property type="entry name" value="ACYL-COA"/>
    <property type="match status" value="1"/>
</dbReference>
<dbReference type="Gene3D" id="3.40.630.30">
    <property type="match status" value="1"/>
</dbReference>
<dbReference type="AlphaFoldDB" id="A0A1D2ADA1"/>
<protein>
    <recommendedName>
        <fullName evidence="3">BioF2-like acetyltransferase domain-containing protein</fullName>
    </recommendedName>
</protein>
<gene>
    <name evidence="2" type="ORF">g.20402</name>
</gene>
<dbReference type="SUPFAM" id="SSF55729">
    <property type="entry name" value="Acyl-CoA N-acyltransferases (Nat)"/>
    <property type="match status" value="1"/>
</dbReference>
<accession>A0A1D2ADA1</accession>
<dbReference type="InterPro" id="IPR007434">
    <property type="entry name" value="FemAB-like"/>
</dbReference>
<organism evidence="2">
    <name type="scientific">Auxenochlorella protothecoides</name>
    <name type="common">Green microalga</name>
    <name type="synonym">Chlorella protothecoides</name>
    <dbReference type="NCBI Taxonomy" id="3075"/>
    <lineage>
        <taxon>Eukaryota</taxon>
        <taxon>Viridiplantae</taxon>
        <taxon>Chlorophyta</taxon>
        <taxon>core chlorophytes</taxon>
        <taxon>Trebouxiophyceae</taxon>
        <taxon>Chlorellales</taxon>
        <taxon>Chlorellaceae</taxon>
        <taxon>Auxenochlorella</taxon>
    </lineage>
</organism>
<feature type="region of interest" description="Disordered" evidence="1">
    <location>
        <begin position="46"/>
        <end position="75"/>
    </location>
</feature>
<feature type="non-terminal residue" evidence="2">
    <location>
        <position position="1"/>
    </location>
</feature>
<dbReference type="Pfam" id="PF04339">
    <property type="entry name" value="FemAB_like"/>
    <property type="match status" value="1"/>
</dbReference>
<evidence type="ECO:0000313" key="2">
    <source>
        <dbReference type="EMBL" id="JAT77128.1"/>
    </source>
</evidence>
<dbReference type="PANTHER" id="PTHR47017:SF1">
    <property type="entry name" value="ACYL-COA"/>
    <property type="match status" value="1"/>
</dbReference>
<reference evidence="2" key="1">
    <citation type="submission" date="2015-08" db="EMBL/GenBank/DDBJ databases">
        <authorList>
            <person name="Babu N.S."/>
            <person name="Beckwith C.J."/>
            <person name="Beseler K.G."/>
            <person name="Brison A."/>
            <person name="Carone J.V."/>
            <person name="Caskin T.P."/>
            <person name="Diamond M."/>
            <person name="Durham M.E."/>
            <person name="Foxe J.M."/>
            <person name="Go M."/>
            <person name="Henderson B.A."/>
            <person name="Jones I.B."/>
            <person name="McGettigan J.A."/>
            <person name="Micheletti S.J."/>
            <person name="Nasrallah M.E."/>
            <person name="Ortiz D."/>
            <person name="Piller C.R."/>
            <person name="Privatt S.R."/>
            <person name="Schneider S.L."/>
            <person name="Sharp S."/>
            <person name="Smith T.C."/>
            <person name="Stanton J.D."/>
            <person name="Ullery H.E."/>
            <person name="Wilson R.J."/>
            <person name="Serrano M.G."/>
            <person name="Buck G."/>
            <person name="Lee V."/>
            <person name="Wang Y."/>
            <person name="Carvalho R."/>
            <person name="Voegtly L."/>
            <person name="Shi R."/>
            <person name="Duckworth R."/>
            <person name="Johnson A."/>
            <person name="Loviza R."/>
            <person name="Walstead R."/>
            <person name="Shah Z."/>
            <person name="Kiflezghi M."/>
            <person name="Wade K."/>
            <person name="Ball S.L."/>
            <person name="Bradley K.W."/>
            <person name="Asai D.J."/>
            <person name="Bowman C.A."/>
            <person name="Russell D.A."/>
            <person name="Pope W.H."/>
            <person name="Jacobs-Sera D."/>
            <person name="Hendrix R.W."/>
            <person name="Hatfull G.F."/>
        </authorList>
    </citation>
    <scope>NUCLEOTIDE SEQUENCE</scope>
</reference>
<evidence type="ECO:0000256" key="1">
    <source>
        <dbReference type="SAM" id="MobiDB-lite"/>
    </source>
</evidence>
<sequence>RGTRSAPRTENKGTGWFGMQRSARSTTTHAVFPGRSAALTPLQLRAISSSPNENRTRPRAGLRAASSGEPGLRPPSEALQLSAHVVDSIEEISRTEWNACARGTEELNPFVQWDFLHCLEASKSVIPSKGWMPQHLVLRDAAQADSVVACCPLYLKGHSYGEYVFDHSWADAHQRLGLGRYYPKLQSCVPFTPVPGPRLLVKPGPYKENITRALMQTLYQVAEGMNVSSLHLTFCTQEESMCMAGRAGGQYLHRTGIQYHFQNKGYSTFEAYLADLRQSKRKAVRQERKRAREGGIHVSRLTGADLRPSHWDAFYEFYLDTSSRKWGTPYLTRDFFHRLGEAMPDQVVLVMAQQGGRYIAGALNMQGSHTLYGRNWGALGGGDAHKFLHFELCYYQAIEHAIAAGLDRVEAGAQGEHKIQRGYTPSLTHSCHYICNPDFRSIVENFLHRERAGVEFTMRELAMASPFREVPGLPHV</sequence>
<dbReference type="EMBL" id="GDKF01001494">
    <property type="protein sequence ID" value="JAT77128.1"/>
    <property type="molecule type" value="Transcribed_RNA"/>
</dbReference>